<protein>
    <submittedName>
        <fullName evidence="7">Transferase 2, rSAM/selenodomain-associated</fullName>
    </submittedName>
</protein>
<dbReference type="eggNOG" id="COG1216">
    <property type="taxonomic scope" value="Bacteria"/>
</dbReference>
<dbReference type="Proteomes" id="UP000182114">
    <property type="component" value="Unassembled WGS sequence"/>
</dbReference>
<dbReference type="CDD" id="cd02522">
    <property type="entry name" value="GT_2_like_a"/>
    <property type="match status" value="1"/>
</dbReference>
<dbReference type="InterPro" id="IPR001173">
    <property type="entry name" value="Glyco_trans_2-like"/>
</dbReference>
<dbReference type="InterPro" id="IPR026461">
    <property type="entry name" value="Trfase_2_rSAM/seldom_assoc"/>
</dbReference>
<keyword evidence="2" id="KW-1003">Cell membrane</keyword>
<gene>
    <name evidence="7" type="ORF">SAMN04487992_105126</name>
</gene>
<organism evidence="7 8">
    <name type="scientific">Cellulophaga baltica</name>
    <dbReference type="NCBI Taxonomy" id="76594"/>
    <lineage>
        <taxon>Bacteria</taxon>
        <taxon>Pseudomonadati</taxon>
        <taxon>Bacteroidota</taxon>
        <taxon>Flavobacteriia</taxon>
        <taxon>Flavobacteriales</taxon>
        <taxon>Flavobacteriaceae</taxon>
        <taxon>Cellulophaga</taxon>
    </lineage>
</organism>
<feature type="domain" description="Glycosyltransferase 2-like" evidence="6">
    <location>
        <begin position="9"/>
        <end position="122"/>
    </location>
</feature>
<dbReference type="SUPFAM" id="SSF53448">
    <property type="entry name" value="Nucleotide-diphospho-sugar transferases"/>
    <property type="match status" value="1"/>
</dbReference>
<dbReference type="PANTHER" id="PTHR43646">
    <property type="entry name" value="GLYCOSYLTRANSFERASE"/>
    <property type="match status" value="1"/>
</dbReference>
<dbReference type="Pfam" id="PF00535">
    <property type="entry name" value="Glycos_transf_2"/>
    <property type="match status" value="1"/>
</dbReference>
<evidence type="ECO:0000259" key="6">
    <source>
        <dbReference type="Pfam" id="PF00535"/>
    </source>
</evidence>
<evidence type="ECO:0000256" key="3">
    <source>
        <dbReference type="ARBA" id="ARBA00022676"/>
    </source>
</evidence>
<comment type="subcellular location">
    <subcellularLocation>
        <location evidence="1">Cell membrane</location>
    </subcellularLocation>
</comment>
<evidence type="ECO:0000313" key="7">
    <source>
        <dbReference type="EMBL" id="SDE92872.1"/>
    </source>
</evidence>
<evidence type="ECO:0000256" key="1">
    <source>
        <dbReference type="ARBA" id="ARBA00004236"/>
    </source>
</evidence>
<dbReference type="AlphaFoldDB" id="A0A1G7GXH3"/>
<reference evidence="8" key="1">
    <citation type="submission" date="2016-10" db="EMBL/GenBank/DDBJ databases">
        <authorList>
            <person name="Varghese N."/>
            <person name="Submissions S."/>
        </authorList>
    </citation>
    <scope>NUCLEOTIDE SEQUENCE [LARGE SCALE GENOMIC DNA]</scope>
    <source>
        <strain evidence="8">DSM 24729</strain>
    </source>
</reference>
<evidence type="ECO:0000256" key="5">
    <source>
        <dbReference type="ARBA" id="ARBA00023136"/>
    </source>
</evidence>
<evidence type="ECO:0000313" key="8">
    <source>
        <dbReference type="Proteomes" id="UP000182114"/>
    </source>
</evidence>
<dbReference type="Gene3D" id="3.90.550.10">
    <property type="entry name" value="Spore Coat Polysaccharide Biosynthesis Protein SpsA, Chain A"/>
    <property type="match status" value="1"/>
</dbReference>
<dbReference type="PANTHER" id="PTHR43646:SF2">
    <property type="entry name" value="GLYCOSYLTRANSFERASE 2-LIKE DOMAIN-CONTAINING PROTEIN"/>
    <property type="match status" value="1"/>
</dbReference>
<dbReference type="RefSeq" id="WP_074538289.1">
    <property type="nucleotide sequence ID" value="NZ_FNBD01000005.1"/>
</dbReference>
<keyword evidence="4 7" id="KW-0808">Transferase</keyword>
<dbReference type="EMBL" id="FNBD01000005">
    <property type="protein sequence ID" value="SDE92872.1"/>
    <property type="molecule type" value="Genomic_DNA"/>
</dbReference>
<sequence length="234" mass="26788">MKSSNPKISIVIPVLNEEQCIKTILHYLTTHSSPEYIEEILVIDGGSTDKTVQIALENGAKVIHSDKGRAKQLNTGAMSAKGAILYFLHVDTFPPIKFDSLIVNQVKQGNKVGCFLLKFDTNSRFLNFFGWLTRINLSICRGGDQSLFITKKLFDTTSGFNENYIIYEDNEFIRRIYKISNFTILPFHVKTSTRRYDDKGKITLQYHFGVIHLKNYLGAGPEKLYDYYRRKVAV</sequence>
<proteinExistence type="predicted"/>
<dbReference type="GO" id="GO:0016757">
    <property type="term" value="F:glycosyltransferase activity"/>
    <property type="evidence" value="ECO:0007669"/>
    <property type="project" value="UniProtKB-KW"/>
</dbReference>
<accession>A0A1G7GXH3</accession>
<dbReference type="InterPro" id="IPR029044">
    <property type="entry name" value="Nucleotide-diphossugar_trans"/>
</dbReference>
<evidence type="ECO:0000256" key="2">
    <source>
        <dbReference type="ARBA" id="ARBA00022475"/>
    </source>
</evidence>
<dbReference type="GO" id="GO:0005886">
    <property type="term" value="C:plasma membrane"/>
    <property type="evidence" value="ECO:0007669"/>
    <property type="project" value="UniProtKB-SubCell"/>
</dbReference>
<keyword evidence="5" id="KW-0472">Membrane</keyword>
<keyword evidence="8" id="KW-1185">Reference proteome</keyword>
<name>A0A1G7GXH3_9FLAO</name>
<evidence type="ECO:0000256" key="4">
    <source>
        <dbReference type="ARBA" id="ARBA00022679"/>
    </source>
</evidence>
<keyword evidence="3" id="KW-0328">Glycosyltransferase</keyword>
<dbReference type="NCBIfam" id="TIGR04283">
    <property type="entry name" value="glyco_like_mftF"/>
    <property type="match status" value="1"/>
</dbReference>